<dbReference type="STRING" id="888050.HMPREF9004_0123"/>
<evidence type="ECO:0000256" key="4">
    <source>
        <dbReference type="ARBA" id="ARBA00022679"/>
    </source>
</evidence>
<dbReference type="EMBL" id="AQHZ01000001">
    <property type="protein sequence ID" value="ENO19204.1"/>
    <property type="molecule type" value="Genomic_DNA"/>
</dbReference>
<keyword evidence="8 10" id="KW-0131">Cell cycle</keyword>
<dbReference type="OrthoDB" id="9808936at2"/>
<feature type="domain" description="Glycosyltransferase family 28 N-terminal" evidence="11">
    <location>
        <begin position="5"/>
        <end position="139"/>
    </location>
</feature>
<dbReference type="GO" id="GO:0071555">
    <property type="term" value="P:cell wall organization"/>
    <property type="evidence" value="ECO:0007669"/>
    <property type="project" value="UniProtKB-KW"/>
</dbReference>
<dbReference type="GO" id="GO:0051301">
    <property type="term" value="P:cell division"/>
    <property type="evidence" value="ECO:0007669"/>
    <property type="project" value="UniProtKB-KW"/>
</dbReference>
<dbReference type="EC" id="2.4.1.227" evidence="10"/>
<evidence type="ECO:0000256" key="9">
    <source>
        <dbReference type="ARBA" id="ARBA00023316"/>
    </source>
</evidence>
<dbReference type="Proteomes" id="UP000013015">
    <property type="component" value="Unassembled WGS sequence"/>
</dbReference>
<dbReference type="Pfam" id="PF04101">
    <property type="entry name" value="Glyco_tran_28_C"/>
    <property type="match status" value="1"/>
</dbReference>
<dbReference type="GO" id="GO:0009252">
    <property type="term" value="P:peptidoglycan biosynthetic process"/>
    <property type="evidence" value="ECO:0007669"/>
    <property type="project" value="UniProtKB-UniRule"/>
</dbReference>
<organism evidence="13 14">
    <name type="scientific">Schaalia cardiffensis F0333</name>
    <dbReference type="NCBI Taxonomy" id="888050"/>
    <lineage>
        <taxon>Bacteria</taxon>
        <taxon>Bacillati</taxon>
        <taxon>Actinomycetota</taxon>
        <taxon>Actinomycetes</taxon>
        <taxon>Actinomycetales</taxon>
        <taxon>Actinomycetaceae</taxon>
        <taxon>Schaalia</taxon>
    </lineage>
</organism>
<comment type="catalytic activity">
    <reaction evidence="10">
        <text>di-trans,octa-cis-undecaprenyl diphospho-N-acetyl-alpha-D-muramoyl-L-alanyl-D-glutamyl-meso-2,6-diaminopimeloyl-D-alanyl-D-alanine + UDP-N-acetyl-alpha-D-glucosamine = di-trans,octa-cis-undecaprenyl diphospho-[N-acetyl-alpha-D-glucosaminyl-(1-&gt;4)]-N-acetyl-alpha-D-muramoyl-L-alanyl-D-glutamyl-meso-2,6-diaminopimeloyl-D-alanyl-D-alanine + UDP + H(+)</text>
        <dbReference type="Rhea" id="RHEA:31227"/>
        <dbReference type="ChEBI" id="CHEBI:15378"/>
        <dbReference type="ChEBI" id="CHEBI:57705"/>
        <dbReference type="ChEBI" id="CHEBI:58223"/>
        <dbReference type="ChEBI" id="CHEBI:61387"/>
        <dbReference type="ChEBI" id="CHEBI:61388"/>
        <dbReference type="EC" id="2.4.1.227"/>
    </reaction>
</comment>
<name>N6WG69_9ACTO</name>
<keyword evidence="3 10" id="KW-0328">Glycosyltransferase</keyword>
<keyword evidence="6 10" id="KW-0573">Peptidoglycan synthesis</keyword>
<dbReference type="SUPFAM" id="SSF53756">
    <property type="entry name" value="UDP-Glycosyltransferase/glycogen phosphorylase"/>
    <property type="match status" value="1"/>
</dbReference>
<dbReference type="InterPro" id="IPR007235">
    <property type="entry name" value="Glyco_trans_28_C"/>
</dbReference>
<dbReference type="GO" id="GO:0005886">
    <property type="term" value="C:plasma membrane"/>
    <property type="evidence" value="ECO:0007669"/>
    <property type="project" value="UniProtKB-SubCell"/>
</dbReference>
<dbReference type="Gene3D" id="3.40.50.2000">
    <property type="entry name" value="Glycogen Phosphorylase B"/>
    <property type="match status" value="2"/>
</dbReference>
<dbReference type="RefSeq" id="WP_005961666.1">
    <property type="nucleotide sequence ID" value="NZ_CP040505.1"/>
</dbReference>
<keyword evidence="7 10" id="KW-0472">Membrane</keyword>
<comment type="similarity">
    <text evidence="10">Belongs to the glycosyltransferase 28 family. MurG subfamily.</text>
</comment>
<dbReference type="Pfam" id="PF03033">
    <property type="entry name" value="Glyco_transf_28"/>
    <property type="match status" value="1"/>
</dbReference>
<comment type="function">
    <text evidence="10">Cell wall formation. Catalyzes the transfer of a GlcNAc subunit on undecaprenyl-pyrophosphoryl-MurNAc-pentapeptide (lipid intermediate I) to form undecaprenyl-pyrophosphoryl-MurNAc-(pentapeptide)GlcNAc (lipid intermediate II).</text>
</comment>
<evidence type="ECO:0000313" key="14">
    <source>
        <dbReference type="Proteomes" id="UP000013015"/>
    </source>
</evidence>
<feature type="binding site" evidence="10">
    <location>
        <begin position="12"/>
        <end position="14"/>
    </location>
    <ligand>
        <name>UDP-N-acetyl-alpha-D-glucosamine</name>
        <dbReference type="ChEBI" id="CHEBI:57705"/>
    </ligand>
</feature>
<evidence type="ECO:0000256" key="5">
    <source>
        <dbReference type="ARBA" id="ARBA00022960"/>
    </source>
</evidence>
<comment type="caution">
    <text evidence="13">The sequence shown here is derived from an EMBL/GenBank/DDBJ whole genome shotgun (WGS) entry which is preliminary data.</text>
</comment>
<comment type="pathway">
    <text evidence="10">Cell wall biogenesis; peptidoglycan biosynthesis.</text>
</comment>
<dbReference type="CDD" id="cd03785">
    <property type="entry name" value="GT28_MurG"/>
    <property type="match status" value="1"/>
</dbReference>
<keyword evidence="4 10" id="KW-0808">Transferase</keyword>
<dbReference type="UniPathway" id="UPA00219"/>
<reference evidence="13 14" key="1">
    <citation type="submission" date="2013-03" db="EMBL/GenBank/DDBJ databases">
        <title>Reference genome for the Human Microbiome Project.</title>
        <authorList>
            <person name="Aqrawi P."/>
            <person name="Ayvaz T."/>
            <person name="Bess C."/>
            <person name="Blankenburg K."/>
            <person name="Coyle M."/>
            <person name="Deng J."/>
            <person name="Forbes L."/>
            <person name="Fowler G."/>
            <person name="Francisco L."/>
            <person name="Fu Q."/>
            <person name="Gibbs R."/>
            <person name="Gross S."/>
            <person name="Gubbala S."/>
            <person name="Hale W."/>
            <person name="Hemphill L."/>
            <person name="Highlander S."/>
            <person name="Hirani K."/>
            <person name="Jackson L."/>
            <person name="Jakkamsetti A."/>
            <person name="Javaid M."/>
            <person name="Jayaseelan J.C."/>
            <person name="Jiang H."/>
            <person name="Joshi V."/>
            <person name="Korchina V."/>
            <person name="Kovar C."/>
            <person name="Lara F."/>
            <person name="Lee S."/>
            <person name="Liu Y."/>
            <person name="Mata R."/>
            <person name="Mathew T."/>
            <person name="Munidasa M."/>
            <person name="Muzny D."/>
            <person name="Nazareth L."/>
            <person name="Ngo R."/>
            <person name="Nguyen L."/>
            <person name="Nguyen N."/>
            <person name="Okwuonu G."/>
            <person name="Ongeri F."/>
            <person name="Palculict T."/>
            <person name="Patil S."/>
            <person name="Petrosino J."/>
            <person name="Pham C."/>
            <person name="Pham P."/>
            <person name="Pu L.-L."/>
            <person name="Qin X."/>
            <person name="Qu J."/>
            <person name="Reid J."/>
            <person name="Ross M."/>
            <person name="Ruth R."/>
            <person name="Saada N."/>
            <person name="San Lucas F."/>
            <person name="Santibanez J."/>
            <person name="Shang Y."/>
            <person name="Simmons D."/>
            <person name="Song X.-Z."/>
            <person name="Tang L.-Y."/>
            <person name="Thornton R."/>
            <person name="Warren J."/>
            <person name="Weissenberger G."/>
            <person name="Wilczek-Boney K."/>
            <person name="Worley K."/>
            <person name="Youmans B."/>
            <person name="Zhang J."/>
            <person name="Zhang L."/>
            <person name="Zhao Z."/>
            <person name="Zhou C."/>
            <person name="Zhu D."/>
            <person name="Zhu Y."/>
        </authorList>
    </citation>
    <scope>NUCLEOTIDE SEQUENCE [LARGE SCALE GENOMIC DNA]</scope>
    <source>
        <strain evidence="13 14">F0333</strain>
    </source>
</reference>
<keyword evidence="2 10" id="KW-0132">Cell division</keyword>
<keyword evidence="9 10" id="KW-0961">Cell wall biogenesis/degradation</keyword>
<comment type="caution">
    <text evidence="10">Lacks conserved residue(s) required for the propagation of feature annotation.</text>
</comment>
<protein>
    <recommendedName>
        <fullName evidence="10">UDP-N-acetylglucosamine--N-acetylmuramyl-(pentapeptide) pyrophosphoryl-undecaprenol N-acetylglucosamine transferase</fullName>
        <ecNumber evidence="10">2.4.1.227</ecNumber>
    </recommendedName>
    <alternativeName>
        <fullName evidence="10">Undecaprenyl-PP-MurNAc-pentapeptide-UDPGlcNAc GlcNAc transferase</fullName>
    </alternativeName>
</protein>
<accession>N6WG69</accession>
<evidence type="ECO:0000256" key="6">
    <source>
        <dbReference type="ARBA" id="ARBA00022984"/>
    </source>
</evidence>
<evidence type="ECO:0000256" key="3">
    <source>
        <dbReference type="ARBA" id="ARBA00022676"/>
    </source>
</evidence>
<evidence type="ECO:0000313" key="13">
    <source>
        <dbReference type="EMBL" id="ENO19204.1"/>
    </source>
</evidence>
<dbReference type="GO" id="GO:0050511">
    <property type="term" value="F:undecaprenyldiphospho-muramoylpentapeptide beta-N-acetylglucosaminyltransferase activity"/>
    <property type="evidence" value="ECO:0007669"/>
    <property type="project" value="UniProtKB-UniRule"/>
</dbReference>
<feature type="binding site" evidence="10">
    <location>
        <position position="163"/>
    </location>
    <ligand>
        <name>UDP-N-acetyl-alpha-D-glucosamine</name>
        <dbReference type="ChEBI" id="CHEBI:57705"/>
    </ligand>
</feature>
<keyword evidence="5 10" id="KW-0133">Cell shape</keyword>
<evidence type="ECO:0000256" key="1">
    <source>
        <dbReference type="ARBA" id="ARBA00022475"/>
    </source>
</evidence>
<dbReference type="HAMAP" id="MF_00033">
    <property type="entry name" value="MurG"/>
    <property type="match status" value="1"/>
</dbReference>
<evidence type="ECO:0000256" key="2">
    <source>
        <dbReference type="ARBA" id="ARBA00022618"/>
    </source>
</evidence>
<proteinExistence type="inferred from homology"/>
<dbReference type="GO" id="GO:0051991">
    <property type="term" value="F:UDP-N-acetyl-D-glucosamine:N-acetylmuramoyl-L-alanyl-D-glutamyl-meso-2,6-diaminopimelyl-D-alanyl-D-alanine-diphosphoundecaprenol 4-beta-N-acetylglucosaminlytransferase activity"/>
    <property type="evidence" value="ECO:0007669"/>
    <property type="project" value="RHEA"/>
</dbReference>
<evidence type="ECO:0000256" key="7">
    <source>
        <dbReference type="ARBA" id="ARBA00023136"/>
    </source>
</evidence>
<dbReference type="HOGENOM" id="CLU_037404_1_0_11"/>
<dbReference type="InterPro" id="IPR006009">
    <property type="entry name" value="GlcNAc_MurG"/>
</dbReference>
<comment type="subcellular location">
    <subcellularLocation>
        <location evidence="10">Cell membrane</location>
        <topology evidence="10">Peripheral membrane protein</topology>
        <orientation evidence="10">Cytoplasmic side</orientation>
    </subcellularLocation>
</comment>
<feature type="binding site" evidence="10">
    <location>
        <position position="303"/>
    </location>
    <ligand>
        <name>UDP-N-acetyl-alpha-D-glucosamine</name>
        <dbReference type="ChEBI" id="CHEBI:57705"/>
    </ligand>
</feature>
<dbReference type="AlphaFoldDB" id="N6WG69"/>
<gene>
    <name evidence="10 13" type="primary">murG</name>
    <name evidence="13" type="ORF">HMPREF9004_0123</name>
</gene>
<evidence type="ECO:0000259" key="12">
    <source>
        <dbReference type="Pfam" id="PF04101"/>
    </source>
</evidence>
<dbReference type="eggNOG" id="COG0707">
    <property type="taxonomic scope" value="Bacteria"/>
</dbReference>
<dbReference type="InterPro" id="IPR004276">
    <property type="entry name" value="GlycoTrans_28_N"/>
</dbReference>
<dbReference type="PANTHER" id="PTHR21015">
    <property type="entry name" value="UDP-N-ACETYLGLUCOSAMINE--N-ACETYLMURAMYL-(PENTAPEPTIDE) PYROPHOSPHORYL-UNDECAPRENOL N-ACETYLGLUCOSAMINE TRANSFERASE 1"/>
    <property type="match status" value="1"/>
</dbReference>
<feature type="domain" description="Glycosyl transferase family 28 C-terminal" evidence="12">
    <location>
        <begin position="198"/>
        <end position="353"/>
    </location>
</feature>
<evidence type="ECO:0000256" key="10">
    <source>
        <dbReference type="HAMAP-Rule" id="MF_00033"/>
    </source>
</evidence>
<feature type="binding site" evidence="10">
    <location>
        <position position="205"/>
    </location>
    <ligand>
        <name>UDP-N-acetyl-alpha-D-glucosamine</name>
        <dbReference type="ChEBI" id="CHEBI:57705"/>
    </ligand>
</feature>
<keyword evidence="1 10" id="KW-1003">Cell membrane</keyword>
<keyword evidence="14" id="KW-1185">Reference proteome</keyword>
<dbReference type="GO" id="GO:0008360">
    <property type="term" value="P:regulation of cell shape"/>
    <property type="evidence" value="ECO:0007669"/>
    <property type="project" value="UniProtKB-KW"/>
</dbReference>
<dbReference type="PATRIC" id="fig|888050.3.peg.122"/>
<evidence type="ECO:0000256" key="8">
    <source>
        <dbReference type="ARBA" id="ARBA00023306"/>
    </source>
</evidence>
<evidence type="ECO:0000259" key="11">
    <source>
        <dbReference type="Pfam" id="PF03033"/>
    </source>
</evidence>
<feature type="binding site" evidence="10">
    <location>
        <position position="122"/>
    </location>
    <ligand>
        <name>UDP-N-acetyl-alpha-D-glucosamine</name>
        <dbReference type="ChEBI" id="CHEBI:57705"/>
    </ligand>
</feature>
<dbReference type="GO" id="GO:0005975">
    <property type="term" value="P:carbohydrate metabolic process"/>
    <property type="evidence" value="ECO:0007669"/>
    <property type="project" value="InterPro"/>
</dbReference>
<dbReference type="PANTHER" id="PTHR21015:SF22">
    <property type="entry name" value="GLYCOSYLTRANSFERASE"/>
    <property type="match status" value="1"/>
</dbReference>
<sequence length="372" mass="39377">MTRRIVLAGGGTAGHVNPLLATALTLRERNFTVDVLGTREGLESDLVPAAGFELSVIDKAPFPRRPNLEALRFPGKWRRAVAACEDVVRGAECVVGFGGYVSTPAYRAATRLGVPIVIHEQNARPGLANRVGARSAALVALTFDNTPLVARQGRTEVTGLPLRPAIAQLAHKRLDPSLARQARVEAAARLEVNPDLPTLLITGGSLGALSLNRALSQAAERLPEGVQVIHLTGRGKDGPVREAIRAAGVEERWLVCDYLKTMEDALALADLVVCRSGAGTVAEMTALGLPCVYVPLPIGNGEQRLNAHGHVESGGAILVEDSELNAEYAASRVFPLLGSERLKTMAEASRGQGRVHAASDFVDLIESVIGES</sequence>